<dbReference type="OrthoDB" id="5861055at2759"/>
<dbReference type="EMBL" id="JARK01001352">
    <property type="protein sequence ID" value="EYC22877.1"/>
    <property type="molecule type" value="Genomic_DNA"/>
</dbReference>
<name>A0A016V766_9BILA</name>
<evidence type="ECO:0000313" key="1">
    <source>
        <dbReference type="EMBL" id="EYC22877.1"/>
    </source>
</evidence>
<organism evidence="1 2">
    <name type="scientific">Ancylostoma ceylanicum</name>
    <dbReference type="NCBI Taxonomy" id="53326"/>
    <lineage>
        <taxon>Eukaryota</taxon>
        <taxon>Metazoa</taxon>
        <taxon>Ecdysozoa</taxon>
        <taxon>Nematoda</taxon>
        <taxon>Chromadorea</taxon>
        <taxon>Rhabditida</taxon>
        <taxon>Rhabditina</taxon>
        <taxon>Rhabditomorpha</taxon>
        <taxon>Strongyloidea</taxon>
        <taxon>Ancylostomatidae</taxon>
        <taxon>Ancylostomatinae</taxon>
        <taxon>Ancylostoma</taxon>
    </lineage>
</organism>
<comment type="caution">
    <text evidence="1">The sequence shown here is derived from an EMBL/GenBank/DDBJ whole genome shotgun (WGS) entry which is preliminary data.</text>
</comment>
<proteinExistence type="predicted"/>
<gene>
    <name evidence="1" type="primary">Acey_s0016.g3000</name>
    <name evidence="1" type="synonym">Acey-F44G4.3</name>
    <name evidence="1" type="ORF">Y032_0016g3000</name>
</gene>
<dbReference type="Proteomes" id="UP000024635">
    <property type="component" value="Unassembled WGS sequence"/>
</dbReference>
<dbReference type="AlphaFoldDB" id="A0A016V766"/>
<accession>A0A016V766</accession>
<protein>
    <submittedName>
        <fullName evidence="1">Uncharacterized protein</fullName>
    </submittedName>
</protein>
<evidence type="ECO:0000313" key="2">
    <source>
        <dbReference type="Proteomes" id="UP000024635"/>
    </source>
</evidence>
<reference evidence="2" key="1">
    <citation type="journal article" date="2015" name="Nat. Genet.">
        <title>The genome and transcriptome of the zoonotic hookworm Ancylostoma ceylanicum identify infection-specific gene families.</title>
        <authorList>
            <person name="Schwarz E.M."/>
            <person name="Hu Y."/>
            <person name="Antoshechkin I."/>
            <person name="Miller M.M."/>
            <person name="Sternberg P.W."/>
            <person name="Aroian R.V."/>
        </authorList>
    </citation>
    <scope>NUCLEOTIDE SEQUENCE</scope>
    <source>
        <strain evidence="2">HY135</strain>
    </source>
</reference>
<sequence>MTTLRLPQQPKDVQVGKKPTLLEKSQIGYPNFIENDKGALHKACIIELGTYSGQDLISSSDSDNTYSNFSQASSESPSLEKIEIGMNPIRMEALTLPRNIGASQSRYENHFFNPDYCATVGRIRPLYDSTLLDERFWNIVTLPLRRSGPALALAMTIYIIGYNVGVRWWKGPDHPVNRFTWRRMEKEGLLSEEMLQKKKTVLDYYKSRFFGGWTDPYSSSDAY</sequence>
<keyword evidence="2" id="KW-1185">Reference proteome</keyword>